<evidence type="ECO:0000313" key="1">
    <source>
        <dbReference type="EMBL" id="MBC2385341.1"/>
    </source>
</evidence>
<name>A0ABR6TH85_9PSED</name>
<sequence length="171" mass="19306">MLKKNRKFTVFFLLAIIIGIGLYPLASYRPEIFMAENEKLSSEFTKSYTGAPFSTLRVKCVKKPRDLLGPEPLEWSIELSTDGRPTVNAEGYVKSEMHKIDNDFRMVDVDDVCVAYRYVIKAQKIGYAVYTTGTEKKLPYSNKLVQAMLLAVAKANTAASMQADTESTWTR</sequence>
<protein>
    <submittedName>
        <fullName evidence="1">Uncharacterized protein</fullName>
    </submittedName>
</protein>
<proteinExistence type="predicted"/>
<dbReference type="EMBL" id="JAAXCZ010000026">
    <property type="protein sequence ID" value="MBC2385341.1"/>
    <property type="molecule type" value="Genomic_DNA"/>
</dbReference>
<dbReference type="RefSeq" id="WP_185710791.1">
    <property type="nucleotide sequence ID" value="NZ_JAAXCZ010000026.1"/>
</dbReference>
<keyword evidence="2" id="KW-1185">Reference proteome</keyword>
<reference evidence="1 2" key="1">
    <citation type="submission" date="2020-04" db="EMBL/GenBank/DDBJ databases">
        <title>Pseudomonas crami sp. nov., a novel proteolytic bacterial species isolated from cream.</title>
        <authorList>
            <person name="Hofmann K."/>
            <person name="Woller A."/>
            <person name="Huptas C."/>
            <person name="Wenning M."/>
            <person name="Scherer S."/>
            <person name="Doll E.V."/>
        </authorList>
    </citation>
    <scope>NUCLEOTIDE SEQUENCE [LARGE SCALE GENOMIC DNA]</scope>
    <source>
        <strain evidence="1 2">WS 5096</strain>
    </source>
</reference>
<accession>A0ABR6TH85</accession>
<evidence type="ECO:0000313" key="2">
    <source>
        <dbReference type="Proteomes" id="UP000534677"/>
    </source>
</evidence>
<dbReference type="Proteomes" id="UP000534677">
    <property type="component" value="Unassembled WGS sequence"/>
</dbReference>
<comment type="caution">
    <text evidence="1">The sequence shown here is derived from an EMBL/GenBank/DDBJ whole genome shotgun (WGS) entry which is preliminary data.</text>
</comment>
<organism evidence="1 2">
    <name type="scientific">Pseudomonas cremoris</name>
    <dbReference type="NCBI Taxonomy" id="2724178"/>
    <lineage>
        <taxon>Bacteria</taxon>
        <taxon>Pseudomonadati</taxon>
        <taxon>Pseudomonadota</taxon>
        <taxon>Gammaproteobacteria</taxon>
        <taxon>Pseudomonadales</taxon>
        <taxon>Pseudomonadaceae</taxon>
        <taxon>Pseudomonas</taxon>
    </lineage>
</organism>
<gene>
    <name evidence="1" type="ORF">HF209_30775</name>
</gene>